<dbReference type="NCBIfam" id="NF038402">
    <property type="entry name" value="TroA_like"/>
    <property type="match status" value="1"/>
</dbReference>
<accession>A0A0J7J5B2</accession>
<evidence type="ECO:0000256" key="1">
    <source>
        <dbReference type="ARBA" id="ARBA00022729"/>
    </source>
</evidence>
<sequence length="285" mass="30598">MVLFALMPAAALADPPCVKDALSREMCLQAPAKRIVSLSPGATELLFSAGAGDSVVAVSAWSDFPAEAAALPQVGDSNRLDLEAIVSLAPDLVVAWVDGNSRSQLERVAALGIPVFWLAPRTFADIARAVEDLAQLTGHSTVGQARAESFRQEIASLEAEYASAQQLRVFYQIWDQPLMTVNREELISKAIELCGGVNVFGQLPRLVPRISREAVLAANPGVIVTAGEARNNQWLEGWQQFPGLTAVSAGNLFLEPPDLLARPTLRIVKGARHLCQTLEQARANL</sequence>
<proteinExistence type="predicted"/>
<dbReference type="Pfam" id="PF01497">
    <property type="entry name" value="Peripla_BP_2"/>
    <property type="match status" value="1"/>
</dbReference>
<protein>
    <submittedName>
        <fullName evidence="3">ABC-type Fe3+-hydroxamate transport system, periplasmic component</fullName>
    </submittedName>
</protein>
<dbReference type="PATRIC" id="fig|1658765.3.peg.3575"/>
<dbReference type="InterPro" id="IPR050902">
    <property type="entry name" value="ABC_Transporter_SBP"/>
</dbReference>
<dbReference type="Gene3D" id="3.40.50.1980">
    <property type="entry name" value="Nitrogenase molybdenum iron protein domain"/>
    <property type="match status" value="2"/>
</dbReference>
<keyword evidence="4" id="KW-1185">Reference proteome</keyword>
<reference evidence="3 4" key="1">
    <citation type="submission" date="2015-06" db="EMBL/GenBank/DDBJ databases">
        <title>Marinobacter subterrani, a genetically tractable neutrophilic iron-oxidizing strain isolated from the Soudan Iron Mine.</title>
        <authorList>
            <person name="Bonis B.M."/>
            <person name="Gralnick J.A."/>
        </authorList>
    </citation>
    <scope>NUCLEOTIDE SEQUENCE [LARGE SCALE GENOMIC DNA]</scope>
    <source>
        <strain evidence="3 4">JG233</strain>
    </source>
</reference>
<evidence type="ECO:0000313" key="4">
    <source>
        <dbReference type="Proteomes" id="UP000036102"/>
    </source>
</evidence>
<dbReference type="PROSITE" id="PS50983">
    <property type="entry name" value="FE_B12_PBP"/>
    <property type="match status" value="1"/>
</dbReference>
<comment type="caution">
    <text evidence="3">The sequence shown here is derived from an EMBL/GenBank/DDBJ whole genome shotgun (WGS) entry which is preliminary data.</text>
</comment>
<organism evidence="3 4">
    <name type="scientific">Marinobacter subterrani</name>
    <dbReference type="NCBI Taxonomy" id="1658765"/>
    <lineage>
        <taxon>Bacteria</taxon>
        <taxon>Pseudomonadati</taxon>
        <taxon>Pseudomonadota</taxon>
        <taxon>Gammaproteobacteria</taxon>
        <taxon>Pseudomonadales</taxon>
        <taxon>Marinobacteraceae</taxon>
        <taxon>Marinobacter</taxon>
    </lineage>
</organism>
<evidence type="ECO:0000259" key="2">
    <source>
        <dbReference type="PROSITE" id="PS50983"/>
    </source>
</evidence>
<dbReference type="PANTHER" id="PTHR30535">
    <property type="entry name" value="VITAMIN B12-BINDING PROTEIN"/>
    <property type="match status" value="1"/>
</dbReference>
<dbReference type="PANTHER" id="PTHR30535:SF34">
    <property type="entry name" value="MOLYBDATE-BINDING PROTEIN MOLA"/>
    <property type="match status" value="1"/>
</dbReference>
<evidence type="ECO:0000313" key="3">
    <source>
        <dbReference type="EMBL" id="KMQ73111.1"/>
    </source>
</evidence>
<dbReference type="EMBL" id="LFBU01000002">
    <property type="protein sequence ID" value="KMQ73111.1"/>
    <property type="molecule type" value="Genomic_DNA"/>
</dbReference>
<feature type="domain" description="Fe/B12 periplasmic-binding" evidence="2">
    <location>
        <begin position="34"/>
        <end position="282"/>
    </location>
</feature>
<dbReference type="SUPFAM" id="SSF53807">
    <property type="entry name" value="Helical backbone' metal receptor"/>
    <property type="match status" value="1"/>
</dbReference>
<dbReference type="Proteomes" id="UP000036102">
    <property type="component" value="Unassembled WGS sequence"/>
</dbReference>
<dbReference type="CDD" id="cd01144">
    <property type="entry name" value="BtuF"/>
    <property type="match status" value="1"/>
</dbReference>
<dbReference type="AlphaFoldDB" id="A0A0J7J5B2"/>
<keyword evidence="1" id="KW-0732">Signal</keyword>
<dbReference type="InterPro" id="IPR054828">
    <property type="entry name" value="Vit_B12_bind_prot"/>
</dbReference>
<gene>
    <name evidence="3" type="ORF">Msub_20308</name>
</gene>
<dbReference type="GO" id="GO:0071281">
    <property type="term" value="P:cellular response to iron ion"/>
    <property type="evidence" value="ECO:0007669"/>
    <property type="project" value="TreeGrafter"/>
</dbReference>
<name>A0A0J7J5B2_9GAMM</name>
<dbReference type="InterPro" id="IPR002491">
    <property type="entry name" value="ABC_transptr_periplasmic_BD"/>
</dbReference>
<dbReference type="STRING" id="1658765.Msub_20308"/>